<dbReference type="Proteomes" id="UP000297447">
    <property type="component" value="Unassembled WGS sequence"/>
</dbReference>
<keyword evidence="3" id="KW-0464">Manganese</keyword>
<dbReference type="PRINTS" id="PR00116">
    <property type="entry name" value="ARGINASE"/>
</dbReference>
<dbReference type="Pfam" id="PF00491">
    <property type="entry name" value="Arginase"/>
    <property type="match status" value="1"/>
</dbReference>
<evidence type="ECO:0000313" key="5">
    <source>
        <dbReference type="EMBL" id="TFD48940.1"/>
    </source>
</evidence>
<dbReference type="InterPro" id="IPR023696">
    <property type="entry name" value="Ureohydrolase_dom_sf"/>
</dbReference>
<dbReference type="PANTHER" id="PTHR43782:SF3">
    <property type="entry name" value="ARGINASE"/>
    <property type="match status" value="1"/>
</dbReference>
<dbReference type="EMBL" id="SOHE01000053">
    <property type="protein sequence ID" value="TFD48940.1"/>
    <property type="molecule type" value="Genomic_DNA"/>
</dbReference>
<evidence type="ECO:0000256" key="4">
    <source>
        <dbReference type="PROSITE-ProRule" id="PRU00742"/>
    </source>
</evidence>
<keyword evidence="1" id="KW-0479">Metal-binding</keyword>
<dbReference type="SUPFAM" id="SSF52768">
    <property type="entry name" value="Arginase/deacetylase"/>
    <property type="match status" value="1"/>
</dbReference>
<sequence>MAPTFVVVPQWQGSVSPRAMRLVDGAEMIRGDLPSSATAVVDVPVEAGDAIESGIHRLSTILLVRERQAAVLRGVSDWALTIGGDCGVSLASVEHAARQHPNDLALVWFDARPRLHTAESSPSGGFGGMVLRAISGEGRPELLLDAASTVPLDRIILAGARDMDDAEAEVIDRHHVPVLSANSLETPDALLAALREVGASRVYLHIGLDVLDPAALTGLADLVPFGLEVEALTRLITAVRGEFTLAGATIAGFAPATIDAGNDDMSSILRIIGAVTR</sequence>
<dbReference type="GO" id="GO:0004053">
    <property type="term" value="F:arginase activity"/>
    <property type="evidence" value="ECO:0007669"/>
    <property type="project" value="TreeGrafter"/>
</dbReference>
<evidence type="ECO:0000256" key="3">
    <source>
        <dbReference type="ARBA" id="ARBA00023211"/>
    </source>
</evidence>
<dbReference type="PROSITE" id="PS51409">
    <property type="entry name" value="ARGINASE_2"/>
    <property type="match status" value="1"/>
</dbReference>
<dbReference type="PANTHER" id="PTHR43782">
    <property type="entry name" value="ARGINASE"/>
    <property type="match status" value="1"/>
</dbReference>
<reference evidence="5 6" key="1">
    <citation type="submission" date="2019-03" db="EMBL/GenBank/DDBJ databases">
        <title>Genomics of glacier-inhabiting Cryobacterium strains.</title>
        <authorList>
            <person name="Liu Q."/>
            <person name="Xin Y.-H."/>
        </authorList>
    </citation>
    <scope>NUCLEOTIDE SEQUENCE [LARGE SCALE GENOMIC DNA]</scope>
    <source>
        <strain evidence="5 6">Hh14</strain>
    </source>
</reference>
<dbReference type="GO" id="GO:0030145">
    <property type="term" value="F:manganese ion binding"/>
    <property type="evidence" value="ECO:0007669"/>
    <property type="project" value="TreeGrafter"/>
</dbReference>
<organism evidence="5 6">
    <name type="scientific">Cryobacterium frigoriphilum</name>
    <dbReference type="NCBI Taxonomy" id="1259150"/>
    <lineage>
        <taxon>Bacteria</taxon>
        <taxon>Bacillati</taxon>
        <taxon>Actinomycetota</taxon>
        <taxon>Actinomycetes</taxon>
        <taxon>Micrococcales</taxon>
        <taxon>Microbacteriaceae</taxon>
        <taxon>Cryobacterium</taxon>
    </lineage>
</organism>
<proteinExistence type="inferred from homology"/>
<dbReference type="OrthoDB" id="7331788at2"/>
<gene>
    <name evidence="5" type="ORF">E3T55_12940</name>
</gene>
<evidence type="ECO:0000313" key="6">
    <source>
        <dbReference type="Proteomes" id="UP000297447"/>
    </source>
</evidence>
<name>A0A4R8ZYI8_9MICO</name>
<dbReference type="RefSeq" id="WP_134519965.1">
    <property type="nucleotide sequence ID" value="NZ_SOHE01000053.1"/>
</dbReference>
<protein>
    <submittedName>
        <fullName evidence="5">Arginase family protein</fullName>
    </submittedName>
</protein>
<comment type="caution">
    <text evidence="5">The sequence shown here is derived from an EMBL/GenBank/DDBJ whole genome shotgun (WGS) entry which is preliminary data.</text>
</comment>
<accession>A0A4R8ZYI8</accession>
<dbReference type="GO" id="GO:0005829">
    <property type="term" value="C:cytosol"/>
    <property type="evidence" value="ECO:0007669"/>
    <property type="project" value="TreeGrafter"/>
</dbReference>
<comment type="similarity">
    <text evidence="4">Belongs to the arginase family.</text>
</comment>
<evidence type="ECO:0000256" key="2">
    <source>
        <dbReference type="ARBA" id="ARBA00022801"/>
    </source>
</evidence>
<dbReference type="AlphaFoldDB" id="A0A4R8ZYI8"/>
<dbReference type="CDD" id="cd09999">
    <property type="entry name" value="Arginase-like_1"/>
    <property type="match status" value="1"/>
</dbReference>
<keyword evidence="2" id="KW-0378">Hydrolase</keyword>
<keyword evidence="6" id="KW-1185">Reference proteome</keyword>
<evidence type="ECO:0000256" key="1">
    <source>
        <dbReference type="ARBA" id="ARBA00022723"/>
    </source>
</evidence>
<dbReference type="InterPro" id="IPR006035">
    <property type="entry name" value="Ureohydrolase"/>
</dbReference>
<dbReference type="Gene3D" id="3.40.800.10">
    <property type="entry name" value="Ureohydrolase domain"/>
    <property type="match status" value="1"/>
</dbReference>